<evidence type="ECO:0000256" key="5">
    <source>
        <dbReference type="HAMAP-Rule" id="MF_00167"/>
    </source>
</evidence>
<dbReference type="FunFam" id="2.60.40.4380:FF:000002">
    <property type="entry name" value="Translational regulator CsrA"/>
    <property type="match status" value="1"/>
</dbReference>
<keyword evidence="4 5" id="KW-0694">RNA-binding</keyword>
<comment type="similarity">
    <text evidence="5">Belongs to the CsrA/RsmA family.</text>
</comment>
<evidence type="ECO:0000256" key="2">
    <source>
        <dbReference type="ARBA" id="ARBA00022491"/>
    </source>
</evidence>
<keyword evidence="3 5" id="KW-0810">Translation regulation</keyword>
<dbReference type="GO" id="GO:1902208">
    <property type="term" value="P:regulation of bacterial-type flagellum assembly"/>
    <property type="evidence" value="ECO:0007669"/>
    <property type="project" value="UniProtKB-UniRule"/>
</dbReference>
<dbReference type="SUPFAM" id="SSF117130">
    <property type="entry name" value="CsrA-like"/>
    <property type="match status" value="1"/>
</dbReference>
<dbReference type="HAMAP" id="MF_00167">
    <property type="entry name" value="CsrA"/>
    <property type="match status" value="1"/>
</dbReference>
<proteinExistence type="inferred from homology"/>
<dbReference type="GO" id="GO:0005829">
    <property type="term" value="C:cytosol"/>
    <property type="evidence" value="ECO:0007669"/>
    <property type="project" value="TreeGrafter"/>
</dbReference>
<comment type="caution">
    <text evidence="6">The sequence shown here is derived from an EMBL/GenBank/DDBJ whole genome shotgun (WGS) entry which is preliminary data.</text>
</comment>
<evidence type="ECO:0000313" key="7">
    <source>
        <dbReference type="Proteomes" id="UP000777784"/>
    </source>
</evidence>
<protein>
    <recommendedName>
        <fullName evidence="5">Translational regulator CsrA</fullName>
    </recommendedName>
</protein>
<dbReference type="PANTHER" id="PTHR34984">
    <property type="entry name" value="CARBON STORAGE REGULATOR"/>
    <property type="match status" value="1"/>
</dbReference>
<name>A0A948W849_UNCEI</name>
<comment type="subunit">
    <text evidence="5">Homodimer; the beta-strands of each monomer intercalate to form a hydrophobic core, while the alpha-helices form wings that extend away from the core.</text>
</comment>
<dbReference type="PANTHER" id="PTHR34984:SF1">
    <property type="entry name" value="CARBON STORAGE REGULATOR"/>
    <property type="match status" value="1"/>
</dbReference>
<dbReference type="NCBIfam" id="TIGR00202">
    <property type="entry name" value="csrA"/>
    <property type="match status" value="1"/>
</dbReference>
<dbReference type="Pfam" id="PF02599">
    <property type="entry name" value="CsrA"/>
    <property type="match status" value="1"/>
</dbReference>
<evidence type="ECO:0000256" key="3">
    <source>
        <dbReference type="ARBA" id="ARBA00022845"/>
    </source>
</evidence>
<dbReference type="NCBIfam" id="NF002469">
    <property type="entry name" value="PRK01712.1"/>
    <property type="match status" value="1"/>
</dbReference>
<keyword evidence="5" id="KW-1005">Bacterial flagellum biogenesis</keyword>
<comment type="subcellular location">
    <subcellularLocation>
        <location evidence="5">Cytoplasm</location>
    </subcellularLocation>
</comment>
<evidence type="ECO:0000256" key="1">
    <source>
        <dbReference type="ARBA" id="ARBA00022490"/>
    </source>
</evidence>
<dbReference type="GO" id="GO:0045947">
    <property type="term" value="P:negative regulation of translational initiation"/>
    <property type="evidence" value="ECO:0007669"/>
    <property type="project" value="UniProtKB-UniRule"/>
</dbReference>
<dbReference type="GO" id="GO:0006402">
    <property type="term" value="P:mRNA catabolic process"/>
    <property type="evidence" value="ECO:0007669"/>
    <property type="project" value="InterPro"/>
</dbReference>
<dbReference type="GO" id="GO:0048027">
    <property type="term" value="F:mRNA 5'-UTR binding"/>
    <property type="evidence" value="ECO:0007669"/>
    <property type="project" value="UniProtKB-UniRule"/>
</dbReference>
<dbReference type="InterPro" id="IPR036107">
    <property type="entry name" value="CsrA_sf"/>
</dbReference>
<keyword evidence="1 5" id="KW-0963">Cytoplasm</keyword>
<keyword evidence="2 5" id="KW-0678">Repressor</keyword>
<evidence type="ECO:0000256" key="4">
    <source>
        <dbReference type="ARBA" id="ARBA00022884"/>
    </source>
</evidence>
<gene>
    <name evidence="5 6" type="primary">csrA</name>
    <name evidence="6" type="ORF">KJ970_18615</name>
</gene>
<dbReference type="GO" id="GO:0006109">
    <property type="term" value="P:regulation of carbohydrate metabolic process"/>
    <property type="evidence" value="ECO:0007669"/>
    <property type="project" value="InterPro"/>
</dbReference>
<organism evidence="6 7">
    <name type="scientific">Eiseniibacteriota bacterium</name>
    <dbReference type="NCBI Taxonomy" id="2212470"/>
    <lineage>
        <taxon>Bacteria</taxon>
        <taxon>Candidatus Eiseniibacteriota</taxon>
    </lineage>
</organism>
<dbReference type="Proteomes" id="UP000777784">
    <property type="component" value="Unassembled WGS sequence"/>
</dbReference>
<dbReference type="GO" id="GO:0044781">
    <property type="term" value="P:bacterial-type flagellum organization"/>
    <property type="evidence" value="ECO:0007669"/>
    <property type="project" value="UniProtKB-KW"/>
</dbReference>
<dbReference type="Gene3D" id="2.60.40.4380">
    <property type="entry name" value="Translational regulator CsrA"/>
    <property type="match status" value="1"/>
</dbReference>
<reference evidence="6" key="1">
    <citation type="submission" date="2021-05" db="EMBL/GenBank/DDBJ databases">
        <title>Energy efficiency and biological interactions define the core microbiome of deep oligotrophic groundwater.</title>
        <authorList>
            <person name="Mehrshad M."/>
            <person name="Lopez-Fernandez M."/>
            <person name="Bell E."/>
            <person name="Bernier-Latmani R."/>
            <person name="Bertilsson S."/>
            <person name="Dopson M."/>
        </authorList>
    </citation>
    <scope>NUCLEOTIDE SEQUENCE</scope>
    <source>
        <strain evidence="6">Modern_marine.mb.64</strain>
    </source>
</reference>
<evidence type="ECO:0000313" key="6">
    <source>
        <dbReference type="EMBL" id="MBU2692935.1"/>
    </source>
</evidence>
<accession>A0A948W849</accession>
<dbReference type="InterPro" id="IPR003751">
    <property type="entry name" value="CsrA"/>
</dbReference>
<sequence>MLILTRKQGEVIRIGDKVKIMILEVRGSQVKLGITAPPDVAVHREEVYERIQQENQRAEGLPSKTLRDVAQLFKKRKHKT</sequence>
<dbReference type="AlphaFoldDB" id="A0A948W849"/>
<comment type="function">
    <text evidence="5">A translational regulator that binds mRNA to regulate translation initiation and/or mRNA stability. Usually binds in the 5'-UTR at or near the Shine-Dalgarno sequence preventing ribosome-binding, thus repressing translation. Its main target seems to be the major flagellin gene, while its function is anatagonized by FliW.</text>
</comment>
<dbReference type="EMBL" id="JAHJDP010000107">
    <property type="protein sequence ID" value="MBU2692935.1"/>
    <property type="molecule type" value="Genomic_DNA"/>
</dbReference>